<reference evidence="4" key="1">
    <citation type="journal article" date="2019" name="Int. J. Syst. Evol. Microbiol.">
        <title>The Global Catalogue of Microorganisms (GCM) 10K type strain sequencing project: providing services to taxonomists for standard genome sequencing and annotation.</title>
        <authorList>
            <consortium name="The Broad Institute Genomics Platform"/>
            <consortium name="The Broad Institute Genome Sequencing Center for Infectious Disease"/>
            <person name="Wu L."/>
            <person name="Ma J."/>
        </authorList>
    </citation>
    <scope>NUCLEOTIDE SEQUENCE [LARGE SCALE GENOMIC DNA]</scope>
    <source>
        <strain evidence="4">CCUG 36956</strain>
    </source>
</reference>
<evidence type="ECO:0008006" key="5">
    <source>
        <dbReference type="Google" id="ProtNLM"/>
    </source>
</evidence>
<dbReference type="EMBL" id="JBHSQN010000017">
    <property type="protein sequence ID" value="MFC6014373.1"/>
    <property type="molecule type" value="Genomic_DNA"/>
</dbReference>
<keyword evidence="2" id="KW-1133">Transmembrane helix</keyword>
<feature type="transmembrane region" description="Helical" evidence="2">
    <location>
        <begin position="351"/>
        <end position="368"/>
    </location>
</feature>
<evidence type="ECO:0000256" key="1">
    <source>
        <dbReference type="SAM" id="MobiDB-lite"/>
    </source>
</evidence>
<accession>A0ABW1K0Z7</accession>
<feature type="transmembrane region" description="Helical" evidence="2">
    <location>
        <begin position="322"/>
        <end position="345"/>
    </location>
</feature>
<comment type="caution">
    <text evidence="3">The sequence shown here is derived from an EMBL/GenBank/DDBJ whole genome shotgun (WGS) entry which is preliminary data.</text>
</comment>
<feature type="transmembrane region" description="Helical" evidence="2">
    <location>
        <begin position="12"/>
        <end position="32"/>
    </location>
</feature>
<sequence>MESRTPSRRSVYLWGLLTSVGVIAGYGAVLLANVRHFYTDDTESQYVPLWVMLGNRLREGQLPVLVPEHWMAGNYAIEEAGLLNPPQLLIDLIAPSVDNLVLYATVVKLIFAIILGLGVYRICLAYGSRVQWAALAGVSIPFTGWLLFFDEASWMTAFTGTAWMVHAWASGVRYARGRGGPIPVFVYLYLAISVQYIFPAVEAGLMIAAVVVGEVIYQRAWRPSLKLAAVAGLAALAGAATYLPSMLSAKVTWRGTAQINNDQFLTVPWSESLNASLPSTLPAFTSWWGYVQPMPVVYIAWFLIPALAFIDWGRARGAWRELSGIALFAIAALMWTAGPGTIGPLRWPARVLPMVALGLLLLVCVLLGRFATGKDWRPRAIAAAVLIGLLWVRSFSADPHHWVAHVIAAFAVAVLGAAMVWLALNRGITAAVALAIIAVGPIAYVQVERAQPTPMSWNLPSDRAAARAAFPEFAGTTLQLGDRALIQPGERSLDGAYGSLVFGNYAKDIERTYVSGYTPNGHFWFGEMLCMRWDTSVCPDAYRRAFAIEPSTGKTTVDLMNVDRVVLQRALYPTARTEPAPAGWKWVDYPGHENYLSVLEREDGLISTRNGRVSAVENATAISTSESDTTSRVTVSSETGGRVVFARLGWPGYRVSLDGKDIPFTVVAKSFVAVDIPAGTRAGDLEVTWRPPGWKIGGAAIGLGVLGLAVFQWLYVRGRRSEDDGSDAASTDGVSPADDDGPHAEAPAGGGAAGAAATENASVDGVSPDRVPGAVDGNASGDAVSPDQVPGAVDGNASGDAESPAGTVGDASVDRAAGGPAAGTVADGDELAGSVR</sequence>
<feature type="transmembrane region" description="Helical" evidence="2">
    <location>
        <begin position="186"/>
        <end position="212"/>
    </location>
</feature>
<gene>
    <name evidence="3" type="ORF">ACFP3H_25245</name>
</gene>
<keyword evidence="4" id="KW-1185">Reference proteome</keyword>
<feature type="transmembrane region" description="Helical" evidence="2">
    <location>
        <begin position="224"/>
        <end position="243"/>
    </location>
</feature>
<dbReference type="RefSeq" id="WP_378609918.1">
    <property type="nucleotide sequence ID" value="NZ_JBHSQN010000017.1"/>
</dbReference>
<protein>
    <recommendedName>
        <fullName evidence="5">YfhO family protein</fullName>
    </recommendedName>
</protein>
<evidence type="ECO:0000313" key="4">
    <source>
        <dbReference type="Proteomes" id="UP001596223"/>
    </source>
</evidence>
<feature type="transmembrane region" description="Helical" evidence="2">
    <location>
        <begin position="132"/>
        <end position="149"/>
    </location>
</feature>
<evidence type="ECO:0000313" key="3">
    <source>
        <dbReference type="EMBL" id="MFC6014373.1"/>
    </source>
</evidence>
<feature type="transmembrane region" description="Helical" evidence="2">
    <location>
        <begin position="402"/>
        <end position="423"/>
    </location>
</feature>
<evidence type="ECO:0000256" key="2">
    <source>
        <dbReference type="SAM" id="Phobius"/>
    </source>
</evidence>
<keyword evidence="2" id="KW-0472">Membrane</keyword>
<proteinExistence type="predicted"/>
<feature type="transmembrane region" description="Helical" evidence="2">
    <location>
        <begin position="287"/>
        <end position="310"/>
    </location>
</feature>
<name>A0ABW1K0Z7_9NOCA</name>
<keyword evidence="2" id="KW-0812">Transmembrane</keyword>
<feature type="transmembrane region" description="Helical" evidence="2">
    <location>
        <begin position="380"/>
        <end position="396"/>
    </location>
</feature>
<feature type="transmembrane region" description="Helical" evidence="2">
    <location>
        <begin position="430"/>
        <end position="447"/>
    </location>
</feature>
<feature type="region of interest" description="Disordered" evidence="1">
    <location>
        <begin position="721"/>
        <end position="836"/>
    </location>
</feature>
<dbReference type="Proteomes" id="UP001596223">
    <property type="component" value="Unassembled WGS sequence"/>
</dbReference>
<feature type="transmembrane region" description="Helical" evidence="2">
    <location>
        <begin position="100"/>
        <end position="120"/>
    </location>
</feature>
<organism evidence="3 4">
    <name type="scientific">Nocardia lasii</name>
    <dbReference type="NCBI Taxonomy" id="1616107"/>
    <lineage>
        <taxon>Bacteria</taxon>
        <taxon>Bacillati</taxon>
        <taxon>Actinomycetota</taxon>
        <taxon>Actinomycetes</taxon>
        <taxon>Mycobacteriales</taxon>
        <taxon>Nocardiaceae</taxon>
        <taxon>Nocardia</taxon>
    </lineage>
</organism>